<organism evidence="1 2">
    <name type="scientific">Acinetobacter phage AB1</name>
    <dbReference type="NCBI Taxonomy" id="889876"/>
    <lineage>
        <taxon>Viruses</taxon>
        <taxon>Duplodnaviria</taxon>
        <taxon>Heunggongvirae</taxon>
        <taxon>Uroviricota</taxon>
        <taxon>Caudoviricetes</taxon>
        <taxon>Obolenskvirus</taxon>
        <taxon>Obolenskvirus AB1</taxon>
    </lineage>
</organism>
<keyword evidence="2" id="KW-1185">Reference proteome</keyword>
<name>E2GLV6_9CAUD</name>
<reference evidence="1 2" key="1">
    <citation type="journal article" date="2012" name="Gene">
        <title>Bioinformatic analysis of the Acinetobacter baumannii phage AB1 genome.</title>
        <authorList>
            <person name="Li P."/>
            <person name="Chen B."/>
            <person name="Song Z."/>
            <person name="Song Y."/>
            <person name="Yang Y."/>
            <person name="Ma P."/>
            <person name="Wang H."/>
            <person name="Ying J."/>
            <person name="Ren P."/>
            <person name="Yang L."/>
            <person name="Gao G."/>
            <person name="Jin S."/>
            <person name="Bao Q."/>
            <person name="Yang H."/>
        </authorList>
    </citation>
    <scope>NUCLEOTIDE SEQUENCE [LARGE SCALE GENOMIC DNA]</scope>
    <source>
        <strain evidence="1">AB1</strain>
    </source>
</reference>
<proteinExistence type="predicted"/>
<evidence type="ECO:0000313" key="1">
    <source>
        <dbReference type="EMBL" id="ADO14389.1"/>
    </source>
</evidence>
<evidence type="ECO:0000313" key="2">
    <source>
        <dbReference type="Proteomes" id="UP000007045"/>
    </source>
</evidence>
<dbReference type="Proteomes" id="UP000007045">
    <property type="component" value="Segment"/>
</dbReference>
<sequence>MNIDDVLQGVTSQDVAKAKEIDQMLEDSEWKAFIDGELWDKDRSKIVYAIAYARLSEVE</sequence>
<accession>E2GLV6</accession>
<gene>
    <name evidence="1" type="ORF">AB1-18</name>
</gene>
<dbReference type="EMBL" id="HM368260">
    <property type="protein sequence ID" value="ADO14389.1"/>
    <property type="molecule type" value="Genomic_DNA"/>
</dbReference>
<protein>
    <submittedName>
        <fullName evidence="1">AB1gp18</fullName>
    </submittedName>
</protein>